<gene>
    <name evidence="2" type="ORF">LACZS2_000034</name>
</gene>
<sequence length="71" mass="7520">MFKAKANDFGSLAFLANDELQVTTGGKRIPNAGGGGIGFTFKISDLPGPKGPTYHSGPRKSRRAGRHYAIN</sequence>
<evidence type="ECO:0000256" key="1">
    <source>
        <dbReference type="SAM" id="MobiDB-lite"/>
    </source>
</evidence>
<reference evidence="2 3" key="1">
    <citation type="submission" date="2023-08" db="EMBL/GenBank/DDBJ databases">
        <authorList>
            <person name="Buchebner-Jance M."/>
        </authorList>
    </citation>
    <scope>NUCLEOTIDE SEQUENCE [LARGE SCALE GENOMIC DNA]</scope>
    <source>
        <strain evidence="2 3">NCIMB 15475</strain>
    </source>
</reference>
<proteinExistence type="predicted"/>
<feature type="compositionally biased region" description="Basic residues" evidence="1">
    <location>
        <begin position="57"/>
        <end position="71"/>
    </location>
</feature>
<dbReference type="EMBL" id="CP132485">
    <property type="protein sequence ID" value="WLV83654.1"/>
    <property type="molecule type" value="Genomic_DNA"/>
</dbReference>
<feature type="region of interest" description="Disordered" evidence="1">
    <location>
        <begin position="48"/>
        <end position="71"/>
    </location>
</feature>
<dbReference type="GeneID" id="93267762"/>
<evidence type="ECO:0000313" key="2">
    <source>
        <dbReference type="EMBL" id="WLV83654.1"/>
    </source>
</evidence>
<dbReference type="AlphaFoldDB" id="A0ABD7Z9K2"/>
<keyword evidence="3" id="KW-1185">Reference proteome</keyword>
<name>A0ABD7Z9K2_LACZE</name>
<dbReference type="RefSeq" id="WP_070651002.1">
    <property type="nucleotide sequence ID" value="NZ_CP132484.1"/>
</dbReference>
<dbReference type="Proteomes" id="UP001229832">
    <property type="component" value="Chromosome"/>
</dbReference>
<accession>A0ABD7Z9K2</accession>
<organism evidence="2 3">
    <name type="scientific">Lacticaseibacillus zeae subsp. silagei</name>
    <dbReference type="NCBI Taxonomy" id="3068307"/>
    <lineage>
        <taxon>Bacteria</taxon>
        <taxon>Bacillati</taxon>
        <taxon>Bacillota</taxon>
        <taxon>Bacilli</taxon>
        <taxon>Lactobacillales</taxon>
        <taxon>Lactobacillaceae</taxon>
        <taxon>Lacticaseibacillus</taxon>
    </lineage>
</organism>
<protein>
    <submittedName>
        <fullName evidence="2">Uncharacterized protein</fullName>
    </submittedName>
</protein>
<evidence type="ECO:0000313" key="3">
    <source>
        <dbReference type="Proteomes" id="UP001229832"/>
    </source>
</evidence>